<keyword evidence="4" id="KW-1185">Reference proteome</keyword>
<evidence type="ECO:0000259" key="1">
    <source>
        <dbReference type="Pfam" id="PF04230"/>
    </source>
</evidence>
<keyword evidence="3" id="KW-0808">Transferase</keyword>
<gene>
    <name evidence="2" type="ORF">Lqua_3127</name>
    <name evidence="3" type="ORF">NCTC12376_01920</name>
</gene>
<sequence length="409" mass="48488">MMPKLKVGIMNFHFTNYNFGAVMVPYALSTLLKKLGYQPEIINYIPNKFRTHLINCPFENFRNKYLVRTFLCKNENDLRELNKHFDIFIAGSDQVWRWHDNYKYMFNWVFGNKTLLSYAASFAKSYYECTYVEQMKIQALLSRFDAISVREKAGVDICKDLFNVNAEHVLDPTLLLDAEDYEIIIDEELFETTNRTTKYIAYMLLDSEQDKAIRQNELLAFLKSKYTFINVLKDKFEQYNSVSKWLDYIKNCDYLITDSFHGCVFAIIFKKQFFCIQREVGGNHRIESLFNVLGIDHNRFYNNVIDISQHSFSTPIDYKKVYQKLEKERNKSKEFLIHSLSLKPTKKLYCLGEEKSAYFLKLIPLRIVKKRNTTYVRLFGKLPLIKIMDEITAIKIYLFNFIPICKITS</sequence>
<dbReference type="EMBL" id="LNYR01000048">
    <property type="protein sequence ID" value="KTD43226.1"/>
    <property type="molecule type" value="Genomic_DNA"/>
</dbReference>
<evidence type="ECO:0000313" key="2">
    <source>
        <dbReference type="EMBL" id="KTD43226.1"/>
    </source>
</evidence>
<protein>
    <submittedName>
        <fullName evidence="3">Polysaccharide pyruvyl transferase</fullName>
    </submittedName>
</protein>
<organism evidence="3 5">
    <name type="scientific">Legionella quateirensis</name>
    <dbReference type="NCBI Taxonomy" id="45072"/>
    <lineage>
        <taxon>Bacteria</taxon>
        <taxon>Pseudomonadati</taxon>
        <taxon>Pseudomonadota</taxon>
        <taxon>Gammaproteobacteria</taxon>
        <taxon>Legionellales</taxon>
        <taxon>Legionellaceae</taxon>
        <taxon>Legionella</taxon>
    </lineage>
</organism>
<evidence type="ECO:0000313" key="3">
    <source>
        <dbReference type="EMBL" id="STY18105.1"/>
    </source>
</evidence>
<evidence type="ECO:0000313" key="5">
    <source>
        <dbReference type="Proteomes" id="UP000254230"/>
    </source>
</evidence>
<name>A0A378KU52_9GAMM</name>
<dbReference type="Proteomes" id="UP000054639">
    <property type="component" value="Unassembled WGS sequence"/>
</dbReference>
<dbReference type="RefSeq" id="WP_083501370.1">
    <property type="nucleotide sequence ID" value="NZ_CAAAIL010000010.1"/>
</dbReference>
<evidence type="ECO:0000313" key="4">
    <source>
        <dbReference type="Proteomes" id="UP000054639"/>
    </source>
</evidence>
<dbReference type="Proteomes" id="UP000254230">
    <property type="component" value="Unassembled WGS sequence"/>
</dbReference>
<proteinExistence type="predicted"/>
<dbReference type="AlphaFoldDB" id="A0A378KU52"/>
<dbReference type="GO" id="GO:0016740">
    <property type="term" value="F:transferase activity"/>
    <property type="evidence" value="ECO:0007669"/>
    <property type="project" value="UniProtKB-KW"/>
</dbReference>
<dbReference type="STRING" id="45072.Lqua_3127"/>
<reference evidence="3 5" key="2">
    <citation type="submission" date="2018-06" db="EMBL/GenBank/DDBJ databases">
        <authorList>
            <consortium name="Pathogen Informatics"/>
            <person name="Doyle S."/>
        </authorList>
    </citation>
    <scope>NUCLEOTIDE SEQUENCE [LARGE SCALE GENOMIC DNA]</scope>
    <source>
        <strain evidence="3 5">NCTC12376</strain>
    </source>
</reference>
<dbReference type="InterPro" id="IPR007345">
    <property type="entry name" value="Polysacch_pyruvyl_Trfase"/>
</dbReference>
<dbReference type="EMBL" id="UGOW01000001">
    <property type="protein sequence ID" value="STY18105.1"/>
    <property type="molecule type" value="Genomic_DNA"/>
</dbReference>
<feature type="domain" description="Polysaccharide pyruvyl transferase" evidence="1">
    <location>
        <begin position="18"/>
        <end position="276"/>
    </location>
</feature>
<dbReference type="Pfam" id="PF04230">
    <property type="entry name" value="PS_pyruv_trans"/>
    <property type="match status" value="1"/>
</dbReference>
<reference evidence="2 4" key="1">
    <citation type="submission" date="2015-11" db="EMBL/GenBank/DDBJ databases">
        <title>Genomic analysis of 38 Legionella species identifies large and diverse effector repertoires.</title>
        <authorList>
            <person name="Burstein D."/>
            <person name="Amaro F."/>
            <person name="Zusman T."/>
            <person name="Lifshitz Z."/>
            <person name="Cohen O."/>
            <person name="Gilbert J.A."/>
            <person name="Pupko T."/>
            <person name="Shuman H.A."/>
            <person name="Segal G."/>
        </authorList>
    </citation>
    <scope>NUCLEOTIDE SEQUENCE [LARGE SCALE GENOMIC DNA]</scope>
    <source>
        <strain evidence="2 4">ATCC 49507</strain>
    </source>
</reference>
<accession>A0A378KU52</accession>
<dbReference type="OrthoDB" id="9799278at2"/>